<comment type="caution">
    <text evidence="2">The sequence shown here is derived from an EMBL/GenBank/DDBJ whole genome shotgun (WGS) entry which is preliminary data.</text>
</comment>
<dbReference type="Pfam" id="PF00583">
    <property type="entry name" value="Acetyltransf_1"/>
    <property type="match status" value="1"/>
</dbReference>
<evidence type="ECO:0000313" key="2">
    <source>
        <dbReference type="EMBL" id="MBS4201273.1"/>
    </source>
</evidence>
<proteinExistence type="predicted"/>
<gene>
    <name evidence="2" type="ORF">KHA93_16675</name>
</gene>
<dbReference type="EMBL" id="JAGYPJ010000001">
    <property type="protein sequence ID" value="MBS4201273.1"/>
    <property type="molecule type" value="Genomic_DNA"/>
</dbReference>
<protein>
    <submittedName>
        <fullName evidence="2">GNAT family N-acetyltransferase</fullName>
    </submittedName>
</protein>
<reference evidence="2 3" key="1">
    <citation type="submission" date="2021-05" db="EMBL/GenBank/DDBJ databases">
        <title>Novel Bacillus species.</title>
        <authorList>
            <person name="Liu G."/>
        </authorList>
    </citation>
    <scope>NUCLEOTIDE SEQUENCE [LARGE SCALE GENOMIC DNA]</scope>
    <source>
        <strain evidence="2 3">FJAT-49732</strain>
    </source>
</reference>
<dbReference type="AlphaFoldDB" id="A0A942YLA6"/>
<feature type="domain" description="N-acetyltransferase" evidence="1">
    <location>
        <begin position="1"/>
        <end position="139"/>
    </location>
</feature>
<evidence type="ECO:0000313" key="3">
    <source>
        <dbReference type="Proteomes" id="UP000682713"/>
    </source>
</evidence>
<dbReference type="InterPro" id="IPR000182">
    <property type="entry name" value="GNAT_dom"/>
</dbReference>
<dbReference type="Proteomes" id="UP000682713">
    <property type="component" value="Unassembled WGS sequence"/>
</dbReference>
<dbReference type="GO" id="GO:0016747">
    <property type="term" value="F:acyltransferase activity, transferring groups other than amino-acyl groups"/>
    <property type="evidence" value="ECO:0007669"/>
    <property type="project" value="InterPro"/>
</dbReference>
<dbReference type="PROSITE" id="PS51186">
    <property type="entry name" value="GNAT"/>
    <property type="match status" value="1"/>
</dbReference>
<accession>A0A942YLA6</accession>
<dbReference type="SUPFAM" id="SSF55729">
    <property type="entry name" value="Acyl-CoA N-acyltransferases (Nat)"/>
    <property type="match status" value="1"/>
</dbReference>
<keyword evidence="3" id="KW-1185">Reference proteome</keyword>
<evidence type="ECO:0000259" key="1">
    <source>
        <dbReference type="PROSITE" id="PS51186"/>
    </source>
</evidence>
<sequence>MMAGHPLQFPKFIIEQYPKRWNDFLVNQDDKHSCYFVALTDNSEIVGHAGYMYNVEVGLFEIVGVVASNKVQRQGLGKSLINTICNRLVELGEKQVILYTLGHVGNEGTLTFYRNIGFEMTSFEKDFFQNDYSRVTFMKSLK</sequence>
<dbReference type="Gene3D" id="3.40.630.30">
    <property type="match status" value="1"/>
</dbReference>
<dbReference type="CDD" id="cd04301">
    <property type="entry name" value="NAT_SF"/>
    <property type="match status" value="1"/>
</dbReference>
<organism evidence="2 3">
    <name type="scientific">Lederbergia citrisecunda</name>
    <dbReference type="NCBI Taxonomy" id="2833583"/>
    <lineage>
        <taxon>Bacteria</taxon>
        <taxon>Bacillati</taxon>
        <taxon>Bacillota</taxon>
        <taxon>Bacilli</taxon>
        <taxon>Bacillales</taxon>
        <taxon>Bacillaceae</taxon>
        <taxon>Lederbergia</taxon>
    </lineage>
</organism>
<name>A0A942YLA6_9BACI</name>
<dbReference type="InterPro" id="IPR016181">
    <property type="entry name" value="Acyl_CoA_acyltransferase"/>
</dbReference>